<dbReference type="GO" id="GO:1990351">
    <property type="term" value="C:transporter complex"/>
    <property type="evidence" value="ECO:0007669"/>
    <property type="project" value="TreeGrafter"/>
</dbReference>
<evidence type="ECO:0000256" key="3">
    <source>
        <dbReference type="ARBA" id="ARBA00023139"/>
    </source>
</evidence>
<evidence type="ECO:0000313" key="8">
    <source>
        <dbReference type="Proteomes" id="UP000249396"/>
    </source>
</evidence>
<dbReference type="Pfam" id="PF04390">
    <property type="entry name" value="LptE"/>
    <property type="match status" value="1"/>
</dbReference>
<evidence type="ECO:0000256" key="1">
    <source>
        <dbReference type="ARBA" id="ARBA00022729"/>
    </source>
</evidence>
<dbReference type="PANTHER" id="PTHR38098:SF1">
    <property type="entry name" value="LPS-ASSEMBLY LIPOPROTEIN LPTE"/>
    <property type="match status" value="1"/>
</dbReference>
<dbReference type="GO" id="GO:0009279">
    <property type="term" value="C:cell outer membrane"/>
    <property type="evidence" value="ECO:0007669"/>
    <property type="project" value="UniProtKB-SubCell"/>
</dbReference>
<proteinExistence type="inferred from homology"/>
<dbReference type="PROSITE" id="PS51257">
    <property type="entry name" value="PROKAR_LIPOPROTEIN"/>
    <property type="match status" value="1"/>
</dbReference>
<keyword evidence="1 6" id="KW-0732">Signal</keyword>
<dbReference type="GO" id="GO:0043165">
    <property type="term" value="P:Gram-negative-bacterium-type cell outer membrane assembly"/>
    <property type="evidence" value="ECO:0007669"/>
    <property type="project" value="UniProtKB-UniRule"/>
</dbReference>
<comment type="similarity">
    <text evidence="6">Belongs to the LptE lipoprotein family.</text>
</comment>
<comment type="subcellular location">
    <subcellularLocation>
        <location evidence="6">Cell outer membrane</location>
        <topology evidence="6">Lipid-anchor</topology>
    </subcellularLocation>
</comment>
<dbReference type="EMBL" id="QJPH01000328">
    <property type="protein sequence ID" value="PZN77897.1"/>
    <property type="molecule type" value="Genomic_DNA"/>
</dbReference>
<evidence type="ECO:0000256" key="5">
    <source>
        <dbReference type="ARBA" id="ARBA00023288"/>
    </source>
</evidence>
<keyword evidence="5 6" id="KW-0449">Lipoprotein</keyword>
<dbReference type="GO" id="GO:0015920">
    <property type="term" value="P:lipopolysaccharide transport"/>
    <property type="evidence" value="ECO:0007669"/>
    <property type="project" value="TreeGrafter"/>
</dbReference>
<accession>A0A2W4T586</accession>
<dbReference type="AlphaFoldDB" id="A0A2W4T586"/>
<keyword evidence="4 6" id="KW-0998">Cell outer membrane</keyword>
<dbReference type="Gene3D" id="3.30.160.150">
    <property type="entry name" value="Lipoprotein like domain"/>
    <property type="match status" value="1"/>
</dbReference>
<dbReference type="PANTHER" id="PTHR38098">
    <property type="entry name" value="LPS-ASSEMBLY LIPOPROTEIN LPTE"/>
    <property type="match status" value="1"/>
</dbReference>
<evidence type="ECO:0000256" key="2">
    <source>
        <dbReference type="ARBA" id="ARBA00023136"/>
    </source>
</evidence>
<comment type="caution">
    <text evidence="7">The sequence shown here is derived from an EMBL/GenBank/DDBJ whole genome shotgun (WGS) entry which is preliminary data.</text>
</comment>
<keyword evidence="2 6" id="KW-0472">Membrane</keyword>
<protein>
    <recommendedName>
        <fullName evidence="6">LPS-assembly lipoprotein LptE</fullName>
    </recommendedName>
</protein>
<evidence type="ECO:0000256" key="6">
    <source>
        <dbReference type="HAMAP-Rule" id="MF_01186"/>
    </source>
</evidence>
<evidence type="ECO:0000256" key="4">
    <source>
        <dbReference type="ARBA" id="ARBA00023237"/>
    </source>
</evidence>
<organism evidence="7 8">
    <name type="scientific">Candidatus Methylumidiphilus alinenensis</name>
    <dbReference type="NCBI Taxonomy" id="2202197"/>
    <lineage>
        <taxon>Bacteria</taxon>
        <taxon>Pseudomonadati</taxon>
        <taxon>Pseudomonadota</taxon>
        <taxon>Gammaproteobacteria</taxon>
        <taxon>Methylococcales</taxon>
        <taxon>Candidatus Methylumidiphilus</taxon>
    </lineage>
</organism>
<reference evidence="7 8" key="1">
    <citation type="journal article" date="2018" name="Aquat. Microb. Ecol.">
        <title>Gammaproteobacterial methanotrophs dominate.</title>
        <authorList>
            <person name="Rissanen A.J."/>
            <person name="Saarenheimo J."/>
            <person name="Tiirola M."/>
            <person name="Peura S."/>
            <person name="Aalto S.L."/>
            <person name="Karvinen A."/>
            <person name="Nykanen H."/>
        </authorList>
    </citation>
    <scope>NUCLEOTIDE SEQUENCE [LARGE SCALE GENOMIC DNA]</scope>
    <source>
        <strain evidence="7">AMbin10</strain>
    </source>
</reference>
<comment type="subunit">
    <text evidence="6">Component of the lipopolysaccharide transport and assembly complex. Interacts with LptD.</text>
</comment>
<dbReference type="Proteomes" id="UP000249396">
    <property type="component" value="Unassembled WGS sequence"/>
</dbReference>
<dbReference type="HAMAP" id="MF_01186">
    <property type="entry name" value="LPS_assembly_LptE"/>
    <property type="match status" value="1"/>
</dbReference>
<dbReference type="GO" id="GO:0001530">
    <property type="term" value="F:lipopolysaccharide binding"/>
    <property type="evidence" value="ECO:0007669"/>
    <property type="project" value="TreeGrafter"/>
</dbReference>
<sequence length="197" mass="21581">MKRLNLFGIGLKAYPRFAILALFALMALAGCGFHLRGSTVGGGADNAFAQRLYLEGPASHTGFATVFVSALTAVGGKQVFEPAESDAIIHMYQATFRRQSITLSNAGKANGFDLSYRISYDVRSPKGVVLRERKEFEVKRDYYNDQTLPLAQQAEEAQIYEALANEAAQSLLRRVVNDIRKSPAPAPEPAKTPEKKP</sequence>
<comment type="function">
    <text evidence="6">Together with LptD, is involved in the assembly of lipopolysaccharide (LPS) at the surface of the outer membrane. Required for the proper assembly of LptD. Binds LPS and may serve as the LPS recognition site at the outer membrane.</text>
</comment>
<name>A0A2W4T586_9GAMM</name>
<gene>
    <name evidence="6" type="primary">lptE</name>
    <name evidence="7" type="ORF">DM484_13800</name>
</gene>
<dbReference type="InterPro" id="IPR007485">
    <property type="entry name" value="LPS_assembly_LptE"/>
</dbReference>
<evidence type="ECO:0000313" key="7">
    <source>
        <dbReference type="EMBL" id="PZN77897.1"/>
    </source>
</evidence>
<keyword evidence="3 6" id="KW-0564">Palmitate</keyword>